<reference evidence="3" key="3">
    <citation type="submission" date="2025-09" db="UniProtKB">
        <authorList>
            <consortium name="Ensembl"/>
        </authorList>
    </citation>
    <scope>IDENTIFICATION</scope>
</reference>
<feature type="domain" description="Fibronectin type-III" evidence="2">
    <location>
        <begin position="400"/>
        <end position="490"/>
    </location>
</feature>
<dbReference type="SUPFAM" id="SSF49265">
    <property type="entry name" value="Fibronectin type III"/>
    <property type="match status" value="2"/>
</dbReference>
<dbReference type="Pfam" id="PF00041">
    <property type="entry name" value="fn3"/>
    <property type="match status" value="1"/>
</dbReference>
<dbReference type="Proteomes" id="UP001501920">
    <property type="component" value="Chromosome 14"/>
</dbReference>
<keyword evidence="1" id="KW-0732">Signal</keyword>
<feature type="signal peptide" evidence="1">
    <location>
        <begin position="1"/>
        <end position="25"/>
    </location>
</feature>
<dbReference type="PANTHER" id="PTHR48483:SF1">
    <property type="entry name" value="INTERLEUKIN-12 RECEPTOR SUBUNIT BETA-1-RELATED"/>
    <property type="match status" value="1"/>
</dbReference>
<proteinExistence type="predicted"/>
<dbReference type="PROSITE" id="PS50853">
    <property type="entry name" value="FN3"/>
    <property type="match status" value="2"/>
</dbReference>
<dbReference type="InterPro" id="IPR053073">
    <property type="entry name" value="IL11/IL27_subunit_beta"/>
</dbReference>
<dbReference type="InterPro" id="IPR013783">
    <property type="entry name" value="Ig-like_fold"/>
</dbReference>
<evidence type="ECO:0000313" key="3">
    <source>
        <dbReference type="Ensembl" id="ENSPNAP00000055490.1"/>
    </source>
</evidence>
<feature type="chain" id="PRO_5043322157" description="Fibronectin type-III domain-containing protein" evidence="1">
    <location>
        <begin position="26"/>
        <end position="495"/>
    </location>
</feature>
<protein>
    <recommendedName>
        <fullName evidence="2">Fibronectin type-III domain-containing protein</fullName>
    </recommendedName>
</protein>
<name>A0AAR2JU24_PYGNA</name>
<dbReference type="AlphaFoldDB" id="A0AAR2JU24"/>
<dbReference type="Gene3D" id="2.60.40.10">
    <property type="entry name" value="Immunoglobulins"/>
    <property type="match status" value="3"/>
</dbReference>
<reference evidence="3" key="2">
    <citation type="submission" date="2025-08" db="UniProtKB">
        <authorList>
            <consortium name="Ensembl"/>
        </authorList>
    </citation>
    <scope>IDENTIFICATION</scope>
</reference>
<sequence length="495" mass="55853">MAWHSGALILIHSLLYLMFHKNSFCFCFFVHPASLGQDVRCWWNRGISVSRNVSIECHAEPPRFPQKCDRCQLRLSAAENSTLAVPHRCTHNAANFTALLSPQALQNISCELLCGQANKTCAIQEGCDHFKSFHYFQCLSLYNPLEEPLSPLITNHTCDPFEIFWSVEDDVNEASSQQRICEVQYMNECDMDWTEVEGTYDLSFTLDHPVPFLTYMFRVRCGFLGERIIMSNWSLYTTRTPAGGKQLQSMCINSLRHSSVLWKQIVVPELPNIETSLTTVLQLVYSPFEISVLECLGYLAKPEILLNVTGGSQFLNVSWSVPSQSIEHIQEYVVQYKPVGLPCTHSQNWVKVNITQNWVTLRGQFWKYTAYNVSLLAVINKCMHLVQSATVYTVQEVPPKVTDIRVTDISASSAILTWKPLPLDNSQRVILNYLVAVSNHTVLNVSSDKNSILLTELNPGQQYKVWISAVTSGGQGEKTTTLFATRSATDISGMV</sequence>
<dbReference type="Ensembl" id="ENSPNAT00000044586.1">
    <property type="protein sequence ID" value="ENSPNAP00000055490.1"/>
    <property type="gene ID" value="ENSPNAG00000024161.2"/>
</dbReference>
<dbReference type="CDD" id="cd00063">
    <property type="entry name" value="FN3"/>
    <property type="match status" value="2"/>
</dbReference>
<organism evidence="3 4">
    <name type="scientific">Pygocentrus nattereri</name>
    <name type="common">Red-bellied piranha</name>
    <dbReference type="NCBI Taxonomy" id="42514"/>
    <lineage>
        <taxon>Eukaryota</taxon>
        <taxon>Metazoa</taxon>
        <taxon>Chordata</taxon>
        <taxon>Craniata</taxon>
        <taxon>Vertebrata</taxon>
        <taxon>Euteleostomi</taxon>
        <taxon>Actinopterygii</taxon>
        <taxon>Neopterygii</taxon>
        <taxon>Teleostei</taxon>
        <taxon>Ostariophysi</taxon>
        <taxon>Characiformes</taxon>
        <taxon>Characoidei</taxon>
        <taxon>Pygocentrus</taxon>
    </lineage>
</organism>
<reference evidence="3 4" key="1">
    <citation type="submission" date="2020-10" db="EMBL/GenBank/DDBJ databases">
        <title>Pygocentrus nattereri (red-bellied piranha) genome, fPygNat1, primary haplotype.</title>
        <authorList>
            <person name="Myers G."/>
            <person name="Meyer A."/>
            <person name="Karagic N."/>
            <person name="Pippel M."/>
            <person name="Winkler S."/>
            <person name="Tracey A."/>
            <person name="Wood J."/>
            <person name="Formenti G."/>
            <person name="Howe K."/>
            <person name="Fedrigo O."/>
            <person name="Jarvis E.D."/>
        </authorList>
    </citation>
    <scope>NUCLEOTIDE SEQUENCE [LARGE SCALE GENOMIC DNA]</scope>
</reference>
<evidence type="ECO:0000256" key="1">
    <source>
        <dbReference type="SAM" id="SignalP"/>
    </source>
</evidence>
<dbReference type="SMART" id="SM00060">
    <property type="entry name" value="FN3"/>
    <property type="match status" value="3"/>
</dbReference>
<dbReference type="GeneTree" id="ENSGT00940000155603"/>
<dbReference type="InterPro" id="IPR003961">
    <property type="entry name" value="FN3_dom"/>
</dbReference>
<dbReference type="PANTHER" id="PTHR48483">
    <property type="entry name" value="INTERLEUKIN-27 SUBUNIT BETA"/>
    <property type="match status" value="1"/>
</dbReference>
<feature type="domain" description="Fibronectin type-III" evidence="2">
    <location>
        <begin position="301"/>
        <end position="399"/>
    </location>
</feature>
<dbReference type="InterPro" id="IPR036116">
    <property type="entry name" value="FN3_sf"/>
</dbReference>
<evidence type="ECO:0000259" key="2">
    <source>
        <dbReference type="PROSITE" id="PS50853"/>
    </source>
</evidence>
<accession>A0AAR2JU24</accession>
<keyword evidence="4" id="KW-1185">Reference proteome</keyword>
<evidence type="ECO:0000313" key="4">
    <source>
        <dbReference type="Proteomes" id="UP001501920"/>
    </source>
</evidence>